<gene>
    <name evidence="1" type="ORF">QUG02_17495</name>
</gene>
<dbReference type="EMBL" id="JAUCFG010000002">
    <property type="protein sequence ID" value="MDM5439858.1"/>
    <property type="molecule type" value="Genomic_DNA"/>
</dbReference>
<comment type="caution">
    <text evidence="1">The sequence shown here is derived from an EMBL/GenBank/DDBJ whole genome shotgun (WGS) entry which is preliminary data.</text>
</comment>
<proteinExistence type="predicted"/>
<reference evidence="1 2" key="1">
    <citation type="submission" date="2023-06" db="EMBL/GenBank/DDBJ databases">
        <title>Comparative genomics of Bacillaceae isolates and their secondary metabolite potential.</title>
        <authorList>
            <person name="Song L."/>
            <person name="Nielsen L.J."/>
            <person name="Mohite O."/>
            <person name="Xu X."/>
            <person name="Weber T."/>
            <person name="Kovacs A.T."/>
        </authorList>
    </citation>
    <scope>NUCLEOTIDE SEQUENCE [LARGE SCALE GENOMIC DNA]</scope>
    <source>
        <strain evidence="1 2">DX2.1</strain>
    </source>
</reference>
<evidence type="ECO:0000313" key="1">
    <source>
        <dbReference type="EMBL" id="MDM5439858.1"/>
    </source>
</evidence>
<dbReference type="RefSeq" id="WP_289359933.1">
    <property type="nucleotide sequence ID" value="NZ_JAUCFG010000002.1"/>
</dbReference>
<sequence>MLTRTLSIVSGKSTGAVKMFTIPDGPMAVNVAVKLPEASVVVGLGLTFPKAGSSNANWTAVPAGAGFPFINT</sequence>
<protein>
    <submittedName>
        <fullName evidence="1">Uncharacterized protein</fullName>
    </submittedName>
</protein>
<evidence type="ECO:0000313" key="2">
    <source>
        <dbReference type="Proteomes" id="UP001224139"/>
    </source>
</evidence>
<keyword evidence="2" id="KW-1185">Reference proteome</keyword>
<accession>A0ABT7RA97</accession>
<dbReference type="Proteomes" id="UP001224139">
    <property type="component" value="Unassembled WGS sequence"/>
</dbReference>
<organism evidence="1 2">
    <name type="scientific">Bacillus hominis</name>
    <dbReference type="NCBI Taxonomy" id="2817478"/>
    <lineage>
        <taxon>Bacteria</taxon>
        <taxon>Bacillati</taxon>
        <taxon>Bacillota</taxon>
        <taxon>Bacilli</taxon>
        <taxon>Bacillales</taxon>
        <taxon>Bacillaceae</taxon>
        <taxon>Bacillus</taxon>
        <taxon>Bacillus cereus group</taxon>
    </lineage>
</organism>
<name>A0ABT7RA97_9BACI</name>